<dbReference type="GO" id="GO:0004252">
    <property type="term" value="F:serine-type endopeptidase activity"/>
    <property type="evidence" value="ECO:0007669"/>
    <property type="project" value="UniProtKB-UniRule"/>
</dbReference>
<proteinExistence type="inferred from homology"/>
<feature type="active site" description="Charge relay system" evidence="5">
    <location>
        <position position="143"/>
    </location>
</feature>
<keyword evidence="2 5" id="KW-0645">Protease</keyword>
<evidence type="ECO:0000313" key="7">
    <source>
        <dbReference type="EMBL" id="KMW58999.1"/>
    </source>
</evidence>
<dbReference type="PROSITE" id="PS51892">
    <property type="entry name" value="SUBTILASE"/>
    <property type="match status" value="1"/>
</dbReference>
<sequence>MALGGRFEFITSGPVGQANAAANALTSAGATLLRARTFGTLNRSVQVFDLNGLPLAGARRILAQAAAQTQIDVHNFYRFAQSKPRIFAPQLVGLSGQGGCRANGLRIGMIDGPVDPRHPALAGAGLTVKSVLGPREKATDANHGTGVAALIVGDDPGGALTGFSPGAQLFAASAFAKERRGPAADVERIAAALDWLLSNRARLINMSFAGPSNTALADLIATSARRGAIMVAAVGNNSSTKATYPAASPNVIAVTAVDAAARRYRKANRGGYIEFAAPGVDLYVAKTRGGSYASGTSFAAPIVTGIAAHAVKRGAGSTAAVRSALRRGVTDLGSAGRDAEYGWGLVQIQGC</sequence>
<comment type="similarity">
    <text evidence="1 5">Belongs to the peptidase S8 family.</text>
</comment>
<dbReference type="PATRIC" id="fig|1675527.3.peg.4172"/>
<dbReference type="PROSITE" id="PS00138">
    <property type="entry name" value="SUBTILASE_SER"/>
    <property type="match status" value="1"/>
</dbReference>
<dbReference type="InterPro" id="IPR036852">
    <property type="entry name" value="Peptidase_S8/S53_dom_sf"/>
</dbReference>
<evidence type="ECO:0000259" key="6">
    <source>
        <dbReference type="Pfam" id="PF00082"/>
    </source>
</evidence>
<evidence type="ECO:0000256" key="5">
    <source>
        <dbReference type="PROSITE-ProRule" id="PRU01240"/>
    </source>
</evidence>
<keyword evidence="4 5" id="KW-0720">Serine protease</keyword>
<dbReference type="STRING" id="1675527.AIOL_003980"/>
<dbReference type="Gene3D" id="3.40.50.200">
    <property type="entry name" value="Peptidase S8/S53 domain"/>
    <property type="match status" value="1"/>
</dbReference>
<feature type="active site" description="Charge relay system" evidence="5">
    <location>
        <position position="111"/>
    </location>
</feature>
<dbReference type="InterPro" id="IPR050131">
    <property type="entry name" value="Peptidase_S8_subtilisin-like"/>
</dbReference>
<dbReference type="Proteomes" id="UP000037178">
    <property type="component" value="Unassembled WGS sequence"/>
</dbReference>
<gene>
    <name evidence="7" type="ORF">AIOL_003980</name>
</gene>
<protein>
    <submittedName>
        <fullName evidence="7">Extracellular protease</fullName>
    </submittedName>
</protein>
<dbReference type="EMBL" id="LFTY01000002">
    <property type="protein sequence ID" value="KMW58999.1"/>
    <property type="molecule type" value="Genomic_DNA"/>
</dbReference>
<evidence type="ECO:0000313" key="8">
    <source>
        <dbReference type="Proteomes" id="UP000037178"/>
    </source>
</evidence>
<evidence type="ECO:0000256" key="4">
    <source>
        <dbReference type="ARBA" id="ARBA00022825"/>
    </source>
</evidence>
<evidence type="ECO:0000256" key="3">
    <source>
        <dbReference type="ARBA" id="ARBA00022801"/>
    </source>
</evidence>
<name>A0A0J9EBC9_9RHOB</name>
<dbReference type="InterPro" id="IPR015500">
    <property type="entry name" value="Peptidase_S8_subtilisin-rel"/>
</dbReference>
<keyword evidence="3 5" id="KW-0378">Hydrolase</keyword>
<dbReference type="InterPro" id="IPR000209">
    <property type="entry name" value="Peptidase_S8/S53_dom"/>
</dbReference>
<feature type="active site" description="Charge relay system" evidence="5">
    <location>
        <position position="297"/>
    </location>
</feature>
<evidence type="ECO:0000256" key="2">
    <source>
        <dbReference type="ARBA" id="ARBA00022670"/>
    </source>
</evidence>
<dbReference type="PANTHER" id="PTHR43806">
    <property type="entry name" value="PEPTIDASE S8"/>
    <property type="match status" value="1"/>
</dbReference>
<dbReference type="AlphaFoldDB" id="A0A0J9EBC9"/>
<reference evidence="7 8" key="1">
    <citation type="submission" date="2015-06" db="EMBL/GenBank/DDBJ databases">
        <title>Draft genome sequence of an Alphaproteobacteria species associated to the Mediterranean sponge Oscarella lobularis.</title>
        <authorList>
            <person name="Jourda C."/>
            <person name="Santini S."/>
            <person name="Claverie J.-M."/>
        </authorList>
    </citation>
    <scope>NUCLEOTIDE SEQUENCE [LARGE SCALE GENOMIC DNA]</scope>
    <source>
        <strain evidence="7">IGS</strain>
    </source>
</reference>
<keyword evidence="8" id="KW-1185">Reference proteome</keyword>
<comment type="caution">
    <text evidence="7">The sequence shown here is derived from an EMBL/GenBank/DDBJ whole genome shotgun (WGS) entry which is preliminary data.</text>
</comment>
<dbReference type="GO" id="GO:0006508">
    <property type="term" value="P:proteolysis"/>
    <property type="evidence" value="ECO:0007669"/>
    <property type="project" value="UniProtKB-KW"/>
</dbReference>
<accession>A0A0J9EBC9</accession>
<dbReference type="CDD" id="cd05561">
    <property type="entry name" value="Peptidases_S8_4"/>
    <property type="match status" value="1"/>
</dbReference>
<organism evidence="7 8">
    <name type="scientific">Candidatus Rhodobacter oscarellae</name>
    <dbReference type="NCBI Taxonomy" id="1675527"/>
    <lineage>
        <taxon>Bacteria</taxon>
        <taxon>Pseudomonadati</taxon>
        <taxon>Pseudomonadota</taxon>
        <taxon>Alphaproteobacteria</taxon>
        <taxon>Rhodobacterales</taxon>
        <taxon>Rhodobacter group</taxon>
        <taxon>Rhodobacter</taxon>
    </lineage>
</organism>
<dbReference type="PANTHER" id="PTHR43806:SF11">
    <property type="entry name" value="CEREVISIN-RELATED"/>
    <property type="match status" value="1"/>
</dbReference>
<feature type="domain" description="Peptidase S8/S53" evidence="6">
    <location>
        <begin position="103"/>
        <end position="344"/>
    </location>
</feature>
<dbReference type="Pfam" id="PF00082">
    <property type="entry name" value="Peptidase_S8"/>
    <property type="match status" value="1"/>
</dbReference>
<dbReference type="SUPFAM" id="SSF52743">
    <property type="entry name" value="Subtilisin-like"/>
    <property type="match status" value="1"/>
</dbReference>
<dbReference type="InterPro" id="IPR023828">
    <property type="entry name" value="Peptidase_S8_Ser-AS"/>
</dbReference>
<dbReference type="PRINTS" id="PR00723">
    <property type="entry name" value="SUBTILISIN"/>
</dbReference>
<evidence type="ECO:0000256" key="1">
    <source>
        <dbReference type="ARBA" id="ARBA00011073"/>
    </source>
</evidence>